<dbReference type="Proteomes" id="UP000030341">
    <property type="component" value="Chromosome 2"/>
</dbReference>
<evidence type="ECO:0000256" key="1">
    <source>
        <dbReference type="SAM" id="Phobius"/>
    </source>
</evidence>
<dbReference type="RefSeq" id="WP_040136237.1">
    <property type="nucleotide sequence ID" value="NZ_CP009889.1"/>
</dbReference>
<keyword evidence="1" id="KW-1133">Transmembrane helix</keyword>
<accession>A0A0A7EL07</accession>
<organism evidence="2 3">
    <name type="scientific">Pseudoalteromonas piratica</name>
    <dbReference type="NCBI Taxonomy" id="1348114"/>
    <lineage>
        <taxon>Bacteria</taxon>
        <taxon>Pseudomonadati</taxon>
        <taxon>Pseudomonadota</taxon>
        <taxon>Gammaproteobacteria</taxon>
        <taxon>Alteromonadales</taxon>
        <taxon>Pseudoalteromonadaceae</taxon>
        <taxon>Pseudoalteromonas</taxon>
    </lineage>
</organism>
<dbReference type="eggNOG" id="ENOG502ZGI2">
    <property type="taxonomic scope" value="Bacteria"/>
</dbReference>
<dbReference type="HOGENOM" id="CLU_2719356_0_0_6"/>
<keyword evidence="3" id="KW-1185">Reference proteome</keyword>
<proteinExistence type="predicted"/>
<keyword evidence="1" id="KW-0812">Transmembrane</keyword>
<dbReference type="STRING" id="1348114.OM33_20055"/>
<feature type="transmembrane region" description="Helical" evidence="1">
    <location>
        <begin position="33"/>
        <end position="51"/>
    </location>
</feature>
<sequence>MNKTMFQSKLYLALTVILSLVLAVMILPVVLFVWLTVVLFISLSVLFTRLISNKKTSVKYAYHNGKVEKVIN</sequence>
<evidence type="ECO:0000313" key="2">
    <source>
        <dbReference type="EMBL" id="AIY67334.1"/>
    </source>
</evidence>
<keyword evidence="1" id="KW-0472">Membrane</keyword>
<gene>
    <name evidence="2" type="ORF">OM33_20055</name>
</gene>
<name>A0A0A7EL07_9GAMM</name>
<reference evidence="2 3" key="1">
    <citation type="submission" date="2014-11" db="EMBL/GenBank/DDBJ databases">
        <title>Complete Genome Sequence of Pseudoalteromonas sp. Strain OCN003 Isolated from Kaneohe Bay, Oahu, Hawaii.</title>
        <authorList>
            <person name="Beurmann S."/>
            <person name="Videau P."/>
            <person name="Ushijima B."/>
            <person name="Smith A.M."/>
            <person name="Aeby G.S."/>
            <person name="Callahan S.M."/>
            <person name="Belcaid M."/>
        </authorList>
    </citation>
    <scope>NUCLEOTIDE SEQUENCE [LARGE SCALE GENOMIC DNA]</scope>
    <source>
        <strain evidence="2 3">OCN003</strain>
    </source>
</reference>
<evidence type="ECO:0000313" key="3">
    <source>
        <dbReference type="Proteomes" id="UP000030341"/>
    </source>
</evidence>
<dbReference type="EMBL" id="CP009889">
    <property type="protein sequence ID" value="AIY67334.1"/>
    <property type="molecule type" value="Genomic_DNA"/>
</dbReference>
<dbReference type="KEGG" id="pseo:OM33_20055"/>
<dbReference type="AlphaFoldDB" id="A0A0A7EL07"/>
<protein>
    <submittedName>
        <fullName evidence="2">Uncharacterized protein</fullName>
    </submittedName>
</protein>